<keyword evidence="2" id="KW-1185">Reference proteome</keyword>
<name>A0A1H2CC27_MUCMA</name>
<protein>
    <submittedName>
        <fullName evidence="1">Uncharacterized protein</fullName>
    </submittedName>
</protein>
<sequence length="105" mass="11308">MNRHPELVSGSHNTSGLQGVNFTSEVLKQVQHDFSARHCKVQNNPQLCRSIFTLYITLFTPGILTITAASKNEPITAPGATIASFITGSTIQVLSNNDKPINISG</sequence>
<dbReference type="Proteomes" id="UP000199679">
    <property type="component" value="Chromosome I"/>
</dbReference>
<evidence type="ECO:0000313" key="2">
    <source>
        <dbReference type="Proteomes" id="UP000199679"/>
    </source>
</evidence>
<reference evidence="1 2" key="1">
    <citation type="submission" date="2016-10" db="EMBL/GenBank/DDBJ databases">
        <authorList>
            <person name="de Groot N.N."/>
        </authorList>
    </citation>
    <scope>NUCLEOTIDE SEQUENCE [LARGE SCALE GENOMIC DNA]</scope>
    <source>
        <strain evidence="1 2">MP1X4</strain>
    </source>
</reference>
<dbReference type="STRING" id="652787.SAMN05216490_4841"/>
<gene>
    <name evidence="1" type="ORF">SAMN05216490_4841</name>
</gene>
<accession>A0A1H2CC27</accession>
<evidence type="ECO:0000313" key="1">
    <source>
        <dbReference type="EMBL" id="SDT67879.1"/>
    </source>
</evidence>
<proteinExistence type="predicted"/>
<organism evidence="1 2">
    <name type="scientific">Mucilaginibacter mallensis</name>
    <dbReference type="NCBI Taxonomy" id="652787"/>
    <lineage>
        <taxon>Bacteria</taxon>
        <taxon>Pseudomonadati</taxon>
        <taxon>Bacteroidota</taxon>
        <taxon>Sphingobacteriia</taxon>
        <taxon>Sphingobacteriales</taxon>
        <taxon>Sphingobacteriaceae</taxon>
        <taxon>Mucilaginibacter</taxon>
    </lineage>
</organism>
<dbReference type="EMBL" id="LT629740">
    <property type="protein sequence ID" value="SDT67879.1"/>
    <property type="molecule type" value="Genomic_DNA"/>
</dbReference>
<dbReference type="AlphaFoldDB" id="A0A1H2CC27"/>